<keyword evidence="3" id="KW-0804">Transcription</keyword>
<dbReference type="SMART" id="SM00418">
    <property type="entry name" value="HTH_ARSR"/>
    <property type="match status" value="1"/>
</dbReference>
<organism evidence="5 6">
    <name type="scientific">Levilactobacillus spicheri DSM 15429</name>
    <dbReference type="NCBI Taxonomy" id="1423805"/>
    <lineage>
        <taxon>Bacteria</taxon>
        <taxon>Bacillati</taxon>
        <taxon>Bacillota</taxon>
        <taxon>Bacilli</taxon>
        <taxon>Lactobacillales</taxon>
        <taxon>Lactobacillaceae</taxon>
        <taxon>Levilactobacillus</taxon>
    </lineage>
</organism>
<reference evidence="5 6" key="1">
    <citation type="journal article" date="2015" name="Genome Announc.">
        <title>Expanding the biotechnology potential of lactobacilli through comparative genomics of 213 strains and associated genera.</title>
        <authorList>
            <person name="Sun Z."/>
            <person name="Harris H.M."/>
            <person name="McCann A."/>
            <person name="Guo C."/>
            <person name="Argimon S."/>
            <person name="Zhang W."/>
            <person name="Yang X."/>
            <person name="Jeffery I.B."/>
            <person name="Cooney J.C."/>
            <person name="Kagawa T.F."/>
            <person name="Liu W."/>
            <person name="Song Y."/>
            <person name="Salvetti E."/>
            <person name="Wrobel A."/>
            <person name="Rasinkangas P."/>
            <person name="Parkhill J."/>
            <person name="Rea M.C."/>
            <person name="O'Sullivan O."/>
            <person name="Ritari J."/>
            <person name="Douillard F.P."/>
            <person name="Paul Ross R."/>
            <person name="Yang R."/>
            <person name="Briner A.E."/>
            <person name="Felis G.E."/>
            <person name="de Vos W.M."/>
            <person name="Barrangou R."/>
            <person name="Klaenhammer T.R."/>
            <person name="Caufield P.W."/>
            <person name="Cui Y."/>
            <person name="Zhang H."/>
            <person name="O'Toole P.W."/>
        </authorList>
    </citation>
    <scope>NUCLEOTIDE SEQUENCE [LARGE SCALE GENOMIC DNA]</scope>
    <source>
        <strain evidence="5 6">DSM 15429</strain>
    </source>
</reference>
<dbReference type="PANTHER" id="PTHR33154">
    <property type="entry name" value="TRANSCRIPTIONAL REGULATOR, ARSR FAMILY"/>
    <property type="match status" value="1"/>
</dbReference>
<dbReference type="InterPro" id="IPR001845">
    <property type="entry name" value="HTH_ArsR_DNA-bd_dom"/>
</dbReference>
<proteinExistence type="predicted"/>
<evidence type="ECO:0000256" key="2">
    <source>
        <dbReference type="ARBA" id="ARBA00023125"/>
    </source>
</evidence>
<accession>A0A0R1QQW8</accession>
<dbReference type="SUPFAM" id="SSF46785">
    <property type="entry name" value="Winged helix' DNA-binding domain"/>
    <property type="match status" value="1"/>
</dbReference>
<evidence type="ECO:0000313" key="6">
    <source>
        <dbReference type="Proteomes" id="UP000051835"/>
    </source>
</evidence>
<protein>
    <submittedName>
        <fullName evidence="5">Transcriptional regulator</fullName>
    </submittedName>
</protein>
<keyword evidence="1" id="KW-0805">Transcription regulation</keyword>
<comment type="caution">
    <text evidence="5">The sequence shown here is derived from an EMBL/GenBank/DDBJ whole genome shotgun (WGS) entry which is preliminary data.</text>
</comment>
<sequence>MVKMQLDISDDSLNVYEALASSVRLRIIRLLSKEPMSVQELAEALQLSSPIVTKHLNKLQAAELITSERVGHKKVSSLRVDTIAVKFPRQIYPKFKVHKNMIPVGHYTEYHVEPSCGLAGPEGYIGKVDNPKYFMFADRMNAGMIWFNKGFVEYQTPNFVGEREQLEMLDLSMELGSEFPFSNNTWPSDITFSINGHELGTWRSPGDFSDIRGKYTPDWVPDNVNQYGILKILRVTDHGTYLDGQPFTNVCLNDLPIDEDVWTVRFEVKQDAQQSGGCTIFGKGFGNYNQNIELSAYYS</sequence>
<dbReference type="InterPro" id="IPR036390">
    <property type="entry name" value="WH_DNA-bd_sf"/>
</dbReference>
<dbReference type="AlphaFoldDB" id="A0A0R1QQW8"/>
<keyword evidence="2" id="KW-0238">DNA-binding</keyword>
<feature type="domain" description="HTH arsR-type" evidence="4">
    <location>
        <begin position="4"/>
        <end position="98"/>
    </location>
</feature>
<name>A0A0R1QQW8_9LACO</name>
<dbReference type="GO" id="GO:0003677">
    <property type="term" value="F:DNA binding"/>
    <property type="evidence" value="ECO:0007669"/>
    <property type="project" value="UniProtKB-KW"/>
</dbReference>
<dbReference type="InterPro" id="IPR011991">
    <property type="entry name" value="ArsR-like_HTH"/>
</dbReference>
<dbReference type="CDD" id="cd00090">
    <property type="entry name" value="HTH_ARSR"/>
    <property type="match status" value="1"/>
</dbReference>
<dbReference type="EMBL" id="AZFC01000035">
    <property type="protein sequence ID" value="KRL46737.1"/>
    <property type="molecule type" value="Genomic_DNA"/>
</dbReference>
<dbReference type="PROSITE" id="PS50987">
    <property type="entry name" value="HTH_ARSR_2"/>
    <property type="match status" value="1"/>
</dbReference>
<evidence type="ECO:0000256" key="3">
    <source>
        <dbReference type="ARBA" id="ARBA00023163"/>
    </source>
</evidence>
<dbReference type="InterPro" id="IPR036388">
    <property type="entry name" value="WH-like_DNA-bd_sf"/>
</dbReference>
<evidence type="ECO:0000256" key="1">
    <source>
        <dbReference type="ARBA" id="ARBA00023015"/>
    </source>
</evidence>
<dbReference type="Pfam" id="PF12840">
    <property type="entry name" value="HTH_20"/>
    <property type="match status" value="1"/>
</dbReference>
<dbReference type="Gene3D" id="1.10.10.10">
    <property type="entry name" value="Winged helix-like DNA-binding domain superfamily/Winged helix DNA-binding domain"/>
    <property type="match status" value="1"/>
</dbReference>
<dbReference type="PANTHER" id="PTHR33154:SF33">
    <property type="entry name" value="TRANSCRIPTIONAL REPRESSOR SDPR"/>
    <property type="match status" value="1"/>
</dbReference>
<dbReference type="GO" id="GO:0003700">
    <property type="term" value="F:DNA-binding transcription factor activity"/>
    <property type="evidence" value="ECO:0007669"/>
    <property type="project" value="InterPro"/>
</dbReference>
<dbReference type="NCBIfam" id="NF033788">
    <property type="entry name" value="HTH_metalloreg"/>
    <property type="match status" value="1"/>
</dbReference>
<dbReference type="PATRIC" id="fig|1423805.4.peg.213"/>
<gene>
    <name evidence="5" type="ORF">FD37_GL000208</name>
</gene>
<evidence type="ECO:0000259" key="4">
    <source>
        <dbReference type="PROSITE" id="PS50987"/>
    </source>
</evidence>
<dbReference type="InterPro" id="IPR051081">
    <property type="entry name" value="HTH_MetalResp_TranReg"/>
</dbReference>
<dbReference type="Proteomes" id="UP000051835">
    <property type="component" value="Unassembled WGS sequence"/>
</dbReference>
<evidence type="ECO:0000313" key="5">
    <source>
        <dbReference type="EMBL" id="KRL46737.1"/>
    </source>
</evidence>